<sequence>MYLRDRNNITPDPTRRRGRGTTTGPHSPLEQCSSRCSSTSEHIRLGYMDSYFLKRASRKRKTNRLSVDIFHGKRELSRIHGCSARGKKAIKSARASIRISERIRTATAFLSLKLFTSHTIQ</sequence>
<evidence type="ECO:0000313" key="2">
    <source>
        <dbReference type="EMBL" id="TGZ47013.1"/>
    </source>
</evidence>
<dbReference type="EMBL" id="QBLH01002780">
    <property type="protein sequence ID" value="TGZ47013.1"/>
    <property type="molecule type" value="Genomic_DNA"/>
</dbReference>
<gene>
    <name evidence="2" type="ORF">DBV15_02990</name>
</gene>
<comment type="caution">
    <text evidence="2">The sequence shown here is derived from an EMBL/GenBank/DDBJ whole genome shotgun (WGS) entry which is preliminary data.</text>
</comment>
<keyword evidence="3" id="KW-1185">Reference proteome</keyword>
<reference evidence="2 3" key="1">
    <citation type="journal article" date="2019" name="Philos. Trans. R. Soc. Lond., B, Biol. Sci.">
        <title>Ant behaviour and brain gene expression of defending hosts depend on the ecological success of the intruding social parasite.</title>
        <authorList>
            <person name="Kaur R."/>
            <person name="Stoldt M."/>
            <person name="Jongepier E."/>
            <person name="Feldmeyer B."/>
            <person name="Menzel F."/>
            <person name="Bornberg-Bauer E."/>
            <person name="Foitzik S."/>
        </authorList>
    </citation>
    <scope>NUCLEOTIDE SEQUENCE [LARGE SCALE GENOMIC DNA]</scope>
    <source>
        <tissue evidence="2">Whole body</tissue>
    </source>
</reference>
<evidence type="ECO:0000313" key="3">
    <source>
        <dbReference type="Proteomes" id="UP000310200"/>
    </source>
</evidence>
<dbReference type="AlphaFoldDB" id="A0A4S2KCL3"/>
<organism evidence="2 3">
    <name type="scientific">Temnothorax longispinosus</name>
    <dbReference type="NCBI Taxonomy" id="300112"/>
    <lineage>
        <taxon>Eukaryota</taxon>
        <taxon>Metazoa</taxon>
        <taxon>Ecdysozoa</taxon>
        <taxon>Arthropoda</taxon>
        <taxon>Hexapoda</taxon>
        <taxon>Insecta</taxon>
        <taxon>Pterygota</taxon>
        <taxon>Neoptera</taxon>
        <taxon>Endopterygota</taxon>
        <taxon>Hymenoptera</taxon>
        <taxon>Apocrita</taxon>
        <taxon>Aculeata</taxon>
        <taxon>Formicoidea</taxon>
        <taxon>Formicidae</taxon>
        <taxon>Myrmicinae</taxon>
        <taxon>Temnothorax</taxon>
    </lineage>
</organism>
<proteinExistence type="predicted"/>
<dbReference type="Proteomes" id="UP000310200">
    <property type="component" value="Unassembled WGS sequence"/>
</dbReference>
<protein>
    <submittedName>
        <fullName evidence="2">Uncharacterized protein</fullName>
    </submittedName>
</protein>
<feature type="region of interest" description="Disordered" evidence="1">
    <location>
        <begin position="1"/>
        <end position="35"/>
    </location>
</feature>
<accession>A0A4S2KCL3</accession>
<name>A0A4S2KCL3_9HYME</name>
<evidence type="ECO:0000256" key="1">
    <source>
        <dbReference type="SAM" id="MobiDB-lite"/>
    </source>
</evidence>